<dbReference type="EMBL" id="JARAKF010000001">
    <property type="protein sequence ID" value="MDU9000364.1"/>
    <property type="molecule type" value="Genomic_DNA"/>
</dbReference>
<comment type="caution">
    <text evidence="3">The sequence shown here is derived from an EMBL/GenBank/DDBJ whole genome shotgun (WGS) entry which is preliminary data.</text>
</comment>
<keyword evidence="4" id="KW-1185">Reference proteome</keyword>
<protein>
    <submittedName>
        <fullName evidence="3">Uncharacterized protein</fullName>
    </submittedName>
</protein>
<evidence type="ECO:0000313" key="4">
    <source>
        <dbReference type="Proteomes" id="UP001257627"/>
    </source>
</evidence>
<dbReference type="RefSeq" id="WP_143606889.1">
    <property type="nucleotide sequence ID" value="NZ_CP107955.1"/>
</dbReference>
<feature type="region of interest" description="Disordered" evidence="1">
    <location>
        <begin position="33"/>
        <end position="66"/>
    </location>
</feature>
<accession>A0ABU3V2G8</accession>
<feature type="signal peptide" evidence="2">
    <location>
        <begin position="1"/>
        <end position="34"/>
    </location>
</feature>
<sequence>MKIHGIFKKGLRPAAATAYLAVAMLLVPAGTAQAAPGDNPGKLTTITSSSELSKLQPRTAGTPVTR</sequence>
<reference evidence="3 4" key="1">
    <citation type="submission" date="2023-02" db="EMBL/GenBank/DDBJ databases">
        <authorList>
            <person name="Maleckis M."/>
        </authorList>
    </citation>
    <scope>NUCLEOTIDE SEQUENCE [LARGE SCALE GENOMIC DNA]</scope>
    <source>
        <strain evidence="3 4">P8-A2</strain>
    </source>
</reference>
<dbReference type="Proteomes" id="UP001257627">
    <property type="component" value="Unassembled WGS sequence"/>
</dbReference>
<organism evidence="3 4">
    <name type="scientific">Streptomyces mirabilis</name>
    <dbReference type="NCBI Taxonomy" id="68239"/>
    <lineage>
        <taxon>Bacteria</taxon>
        <taxon>Bacillati</taxon>
        <taxon>Actinomycetota</taxon>
        <taxon>Actinomycetes</taxon>
        <taxon>Kitasatosporales</taxon>
        <taxon>Streptomycetaceae</taxon>
        <taxon>Streptomyces</taxon>
    </lineage>
</organism>
<proteinExistence type="predicted"/>
<name>A0ABU3V2G8_9ACTN</name>
<feature type="compositionally biased region" description="Polar residues" evidence="1">
    <location>
        <begin position="42"/>
        <end position="53"/>
    </location>
</feature>
<evidence type="ECO:0000256" key="2">
    <source>
        <dbReference type="SAM" id="SignalP"/>
    </source>
</evidence>
<evidence type="ECO:0000256" key="1">
    <source>
        <dbReference type="SAM" id="MobiDB-lite"/>
    </source>
</evidence>
<gene>
    <name evidence="3" type="ORF">PU648_50230</name>
</gene>
<keyword evidence="2" id="KW-0732">Signal</keyword>
<feature type="chain" id="PRO_5046000564" evidence="2">
    <location>
        <begin position="35"/>
        <end position="66"/>
    </location>
</feature>
<evidence type="ECO:0000313" key="3">
    <source>
        <dbReference type="EMBL" id="MDU9000364.1"/>
    </source>
</evidence>